<protein>
    <submittedName>
        <fullName evidence="2">Uncharacterized protein</fullName>
    </submittedName>
</protein>
<proteinExistence type="predicted"/>
<keyword evidence="3" id="KW-1185">Reference proteome</keyword>
<evidence type="ECO:0000313" key="2">
    <source>
        <dbReference type="EMBL" id="MFC5470769.1"/>
    </source>
</evidence>
<evidence type="ECO:0000256" key="1">
    <source>
        <dbReference type="SAM" id="MobiDB-lite"/>
    </source>
</evidence>
<evidence type="ECO:0000313" key="3">
    <source>
        <dbReference type="Proteomes" id="UP001596105"/>
    </source>
</evidence>
<feature type="compositionally biased region" description="Basic and acidic residues" evidence="1">
    <location>
        <begin position="100"/>
        <end position="111"/>
    </location>
</feature>
<organism evidence="2 3">
    <name type="scientific">Cohnella suwonensis</name>
    <dbReference type="NCBI Taxonomy" id="696072"/>
    <lineage>
        <taxon>Bacteria</taxon>
        <taxon>Bacillati</taxon>
        <taxon>Bacillota</taxon>
        <taxon>Bacilli</taxon>
        <taxon>Bacillales</taxon>
        <taxon>Paenibacillaceae</taxon>
        <taxon>Cohnella</taxon>
    </lineage>
</organism>
<accession>A0ABW0LY85</accession>
<dbReference type="EMBL" id="JBHSMH010000077">
    <property type="protein sequence ID" value="MFC5470769.1"/>
    <property type="molecule type" value="Genomic_DNA"/>
</dbReference>
<sequence>MNRAALMFQFPDDSQARLAGDTLMELGYEPQIHEGGRLHIHVENEDLTSALEIVQCYAGQLMEHAPAESVHVTDLAYGMDDIRIPAHTVNEDWVDAYRSNRDSDGELRSGDFEPDDGSYDGFSAT</sequence>
<dbReference type="RefSeq" id="WP_209747807.1">
    <property type="nucleotide sequence ID" value="NZ_JBHSMH010000077.1"/>
</dbReference>
<gene>
    <name evidence="2" type="ORF">ACFPPD_18945</name>
</gene>
<reference evidence="3" key="1">
    <citation type="journal article" date="2019" name="Int. J. Syst. Evol. Microbiol.">
        <title>The Global Catalogue of Microorganisms (GCM) 10K type strain sequencing project: providing services to taxonomists for standard genome sequencing and annotation.</title>
        <authorList>
            <consortium name="The Broad Institute Genomics Platform"/>
            <consortium name="The Broad Institute Genome Sequencing Center for Infectious Disease"/>
            <person name="Wu L."/>
            <person name="Ma J."/>
        </authorList>
    </citation>
    <scope>NUCLEOTIDE SEQUENCE [LARGE SCALE GENOMIC DNA]</scope>
    <source>
        <strain evidence="3">CCUG 57113</strain>
    </source>
</reference>
<comment type="caution">
    <text evidence="2">The sequence shown here is derived from an EMBL/GenBank/DDBJ whole genome shotgun (WGS) entry which is preliminary data.</text>
</comment>
<dbReference type="Proteomes" id="UP001596105">
    <property type="component" value="Unassembled WGS sequence"/>
</dbReference>
<feature type="region of interest" description="Disordered" evidence="1">
    <location>
        <begin position="100"/>
        <end position="125"/>
    </location>
</feature>
<name>A0ABW0LY85_9BACL</name>